<evidence type="ECO:0000313" key="3">
    <source>
        <dbReference type="Proteomes" id="UP000000702"/>
    </source>
</evidence>
<comment type="caution">
    <text evidence="2">The sequence shown here is derived from an EMBL/GenBank/DDBJ whole genome shotgun (WGS) entry which is preliminary data.</text>
</comment>
<feature type="compositionally biased region" description="Basic and acidic residues" evidence="1">
    <location>
        <begin position="378"/>
        <end position="388"/>
    </location>
</feature>
<protein>
    <submittedName>
        <fullName evidence="2">WGS project CAEQ00000000 data, annotated contig 699</fullName>
    </submittedName>
</protein>
<feature type="region of interest" description="Disordered" evidence="1">
    <location>
        <begin position="378"/>
        <end position="397"/>
    </location>
</feature>
<dbReference type="EMBL" id="CAEQ01002491">
    <property type="protein sequence ID" value="CCD16911.1"/>
    <property type="molecule type" value="Genomic_DNA"/>
</dbReference>
<organism evidence="2 3">
    <name type="scientific">Trypanosoma congolense (strain IL3000)</name>
    <dbReference type="NCBI Taxonomy" id="1068625"/>
    <lineage>
        <taxon>Eukaryota</taxon>
        <taxon>Discoba</taxon>
        <taxon>Euglenozoa</taxon>
        <taxon>Kinetoplastea</taxon>
        <taxon>Metakinetoplastina</taxon>
        <taxon>Trypanosomatida</taxon>
        <taxon>Trypanosomatidae</taxon>
        <taxon>Trypanosoma</taxon>
        <taxon>Nannomonas</taxon>
    </lineage>
</organism>
<dbReference type="VEuPathDB" id="TriTrypDB:TcIL3000_0_17940"/>
<reference evidence="2 3" key="2">
    <citation type="journal article" date="2012" name="Proc. Natl. Acad. Sci. U.S.A.">
        <title>Antigenic diversity is generated by distinct evolutionary mechanisms in African trypanosome species.</title>
        <authorList>
            <person name="Jackson A.P."/>
            <person name="Berry A."/>
            <person name="Aslett M."/>
            <person name="Allison H.C."/>
            <person name="Burton P."/>
            <person name="Vavrova-Anderson J."/>
            <person name="Brown R."/>
            <person name="Browne H."/>
            <person name="Corton N."/>
            <person name="Hauser H."/>
            <person name="Gamble J."/>
            <person name="Gilderthorp R."/>
            <person name="Marcello L."/>
            <person name="McQuillan J."/>
            <person name="Otto T.D."/>
            <person name="Quail M.A."/>
            <person name="Sanders M.J."/>
            <person name="van Tonder A."/>
            <person name="Ginger M.L."/>
            <person name="Field M.C."/>
            <person name="Barry J.D."/>
            <person name="Hertz-Fowler C."/>
            <person name="Berriman M."/>
        </authorList>
    </citation>
    <scope>NUCLEOTIDE SEQUENCE [LARGE SCALE GENOMIC DNA]</scope>
    <source>
        <strain evidence="2 3">IL3000</strain>
    </source>
</reference>
<evidence type="ECO:0000313" key="2">
    <source>
        <dbReference type="EMBL" id="CCD16911.1"/>
    </source>
</evidence>
<dbReference type="Proteomes" id="UP000000702">
    <property type="component" value="Unassembled WGS sequence"/>
</dbReference>
<name>F9WHW6_TRYCI</name>
<gene>
    <name evidence="2" type="ORF">TCIL3000_0_17940</name>
</gene>
<feature type="region of interest" description="Disordered" evidence="1">
    <location>
        <begin position="450"/>
        <end position="470"/>
    </location>
</feature>
<dbReference type="AlphaFoldDB" id="F9WHW6"/>
<sequence>MKLPFIANGFRVDDSPGRTVNNEPSTVVSHPCGRFSTVKLDRLNPPSPYKPTLPPRRYPLIFQSLPRLNSTSNGRFGTVTLDLMSFGMKKNMTAREASYEFEYMCFLNLVKEEKMHREDIIFEEQRVSTHYWVKYLEEASVYLSTDVRFKEEEMRNVIEREEERRRMCYIIEMTSAVEHIQKRLEISVEKALLQIMPLYLKDRDALMETEEQCVRGILNWFKEKKPFNMLLPAFLKEESKMLRQEKLPTLSDAGHARTVASRKRYYAATPMKRASPNSILEDSFMEAGRKAWKEEKERIYRKKRAVWDRSGILESETAARDGVIREERFEWKSLEAIALNSMYDVKLIHRQKEDELRRQEEEKQAEMEKRKTIFAKLEREEAEKDKRGRPAALSTAGSSSLMMRPLVESHFVNPYCGAKGPCLLPSADQGSGEVPRAEAARQEEVVVGYPVGNQGPAEEHVKEKEAGDEEDRGDLVEMMRNVDIQNCGCAGQRDLLNELIDEHNALDKLRCLEAVVQFHESMCSDFEDAVDFKISKEEINTFKTFQSSILSRDSDSSESAGDVPMPVEDERAILNTLRAIEDNLACNDTETRIVPLLQSMEEAVEILSERRVFEKDLRRQSGMLEVGEVGADKCGDGRDILRFLTDLGKCVSIHSGSIPPMAGSAMDEMGNVVGTTDVAPEKSADPSANSIISPAPNTVKNIAAKRDLYISLKDSPLNTAGNAGRSREGTENSKVEHMGCAFADEQNAPLCPIYLVHGIWQRDNSCLVAPTQTNNTLENSIAQLIYDETRLRSKIINDQIVRVWSLYRAAAEDASQLTKTNCGDLFYMGARIVNETYGL</sequence>
<reference evidence="3" key="1">
    <citation type="submission" date="2011-07" db="EMBL/GenBank/DDBJ databases">
        <title>Divergent evolution of antigenic variation in African trypanosomes.</title>
        <authorList>
            <person name="Jackson A.P."/>
            <person name="Berry A."/>
            <person name="Allison H.C."/>
            <person name="Burton P."/>
            <person name="Anderson J."/>
            <person name="Aslett M."/>
            <person name="Brown R."/>
            <person name="Corton N."/>
            <person name="Harris D."/>
            <person name="Hauser H."/>
            <person name="Gamble J."/>
            <person name="Gilderthorp R."/>
            <person name="McQuillan J."/>
            <person name="Quail M.A."/>
            <person name="Sanders M."/>
            <person name="Van Tonder A."/>
            <person name="Ginger M.L."/>
            <person name="Donelson J.E."/>
            <person name="Field M.C."/>
            <person name="Barry J.D."/>
            <person name="Berriman M."/>
            <person name="Hertz-Fowler C."/>
        </authorList>
    </citation>
    <scope>NUCLEOTIDE SEQUENCE [LARGE SCALE GENOMIC DNA]</scope>
    <source>
        <strain evidence="3">IL3000</strain>
    </source>
</reference>
<keyword evidence="3" id="KW-1185">Reference proteome</keyword>
<proteinExistence type="predicted"/>
<accession>F9WHW6</accession>
<evidence type="ECO:0000256" key="1">
    <source>
        <dbReference type="SAM" id="MobiDB-lite"/>
    </source>
</evidence>